<dbReference type="Pfam" id="PF04840">
    <property type="entry name" value="Vps16_C"/>
    <property type="match status" value="1"/>
</dbReference>
<dbReference type="InterPro" id="IPR006925">
    <property type="entry name" value="Vps16_C"/>
</dbReference>
<dbReference type="AlphaFoldDB" id="A0A8T2U678"/>
<reference evidence="2" key="1">
    <citation type="submission" date="2021-08" db="EMBL/GenBank/DDBJ databases">
        <title>WGS assembly of Ceratopteris richardii.</title>
        <authorList>
            <person name="Marchant D.B."/>
            <person name="Chen G."/>
            <person name="Jenkins J."/>
            <person name="Shu S."/>
            <person name="Leebens-Mack J."/>
            <person name="Grimwood J."/>
            <person name="Schmutz J."/>
            <person name="Soltis P."/>
            <person name="Soltis D."/>
            <person name="Chen Z.-H."/>
        </authorList>
    </citation>
    <scope>NUCLEOTIDE SEQUENCE</scope>
    <source>
        <strain evidence="2">Whitten #5841</strain>
        <tissue evidence="2">Leaf</tissue>
    </source>
</reference>
<feature type="domain" description="Vps16 C-terminal" evidence="1">
    <location>
        <begin position="5"/>
        <end position="111"/>
    </location>
</feature>
<evidence type="ECO:0000313" key="2">
    <source>
        <dbReference type="EMBL" id="KAH7428059.1"/>
    </source>
</evidence>
<organism evidence="2 3">
    <name type="scientific">Ceratopteris richardii</name>
    <name type="common">Triangle waterfern</name>
    <dbReference type="NCBI Taxonomy" id="49495"/>
    <lineage>
        <taxon>Eukaryota</taxon>
        <taxon>Viridiplantae</taxon>
        <taxon>Streptophyta</taxon>
        <taxon>Embryophyta</taxon>
        <taxon>Tracheophyta</taxon>
        <taxon>Polypodiopsida</taxon>
        <taxon>Polypodiidae</taxon>
        <taxon>Polypodiales</taxon>
        <taxon>Pteridineae</taxon>
        <taxon>Pteridaceae</taxon>
        <taxon>Parkerioideae</taxon>
        <taxon>Ceratopteris</taxon>
    </lineage>
</organism>
<dbReference type="GO" id="GO:0005768">
    <property type="term" value="C:endosome"/>
    <property type="evidence" value="ECO:0007669"/>
    <property type="project" value="TreeGrafter"/>
</dbReference>
<dbReference type="EMBL" id="CM035415">
    <property type="protein sequence ID" value="KAH7428059.1"/>
    <property type="molecule type" value="Genomic_DNA"/>
</dbReference>
<dbReference type="OrthoDB" id="1792at2759"/>
<comment type="caution">
    <text evidence="2">The sequence shown here is derived from an EMBL/GenBank/DDBJ whole genome shotgun (WGS) entry which is preliminary data.</text>
</comment>
<dbReference type="EMBL" id="CM035415">
    <property type="protein sequence ID" value="KAH7428060.1"/>
    <property type="molecule type" value="Genomic_DNA"/>
</dbReference>
<accession>A0A8T2U678</accession>
<dbReference type="GO" id="GO:0003779">
    <property type="term" value="F:actin binding"/>
    <property type="evidence" value="ECO:0007669"/>
    <property type="project" value="TreeGrafter"/>
</dbReference>
<dbReference type="GO" id="GO:0006886">
    <property type="term" value="P:intracellular protein transport"/>
    <property type="evidence" value="ECO:0007669"/>
    <property type="project" value="InterPro"/>
</dbReference>
<dbReference type="PANTHER" id="PTHR12811:SF0">
    <property type="entry name" value="VACUOLAR PROTEIN SORTING-ASSOCIATED PROTEIN 16 HOMOLOG"/>
    <property type="match status" value="1"/>
</dbReference>
<dbReference type="InterPro" id="IPR016534">
    <property type="entry name" value="VPS16"/>
</dbReference>
<evidence type="ECO:0000259" key="1">
    <source>
        <dbReference type="Pfam" id="PF04840"/>
    </source>
</evidence>
<dbReference type="GO" id="GO:0005765">
    <property type="term" value="C:lysosomal membrane"/>
    <property type="evidence" value="ECO:0007669"/>
    <property type="project" value="TreeGrafter"/>
</dbReference>
<evidence type="ECO:0000313" key="3">
    <source>
        <dbReference type="Proteomes" id="UP000825935"/>
    </source>
</evidence>
<sequence length="132" mass="14902">MGFYAEAEKLRSIFKVPTERFYLLKIKALSATDNWPALEKFSLERRPPVGFKPFVDACIEGGNKNEALKYIVKLSNLQEKADAYMRIGLVNEAAEVQSQRDNGELLGRLKLFGQSSSAGNLFENIRDRLSLT</sequence>
<gene>
    <name evidence="2" type="ORF">KP509_10G073700</name>
</gene>
<protein>
    <recommendedName>
        <fullName evidence="1">Vps16 C-terminal domain-containing protein</fullName>
    </recommendedName>
</protein>
<dbReference type="GO" id="GO:0042144">
    <property type="term" value="P:vacuole fusion, non-autophagic"/>
    <property type="evidence" value="ECO:0007669"/>
    <property type="project" value="TreeGrafter"/>
</dbReference>
<dbReference type="PANTHER" id="PTHR12811">
    <property type="entry name" value="VACUOLAR PROTEIN SORTING VPS16"/>
    <property type="match status" value="1"/>
</dbReference>
<keyword evidence="3" id="KW-1185">Reference proteome</keyword>
<proteinExistence type="predicted"/>
<dbReference type="GO" id="GO:0016197">
    <property type="term" value="P:endosomal transport"/>
    <property type="evidence" value="ECO:0007669"/>
    <property type="project" value="TreeGrafter"/>
</dbReference>
<dbReference type="GO" id="GO:0030897">
    <property type="term" value="C:HOPS complex"/>
    <property type="evidence" value="ECO:0007669"/>
    <property type="project" value="TreeGrafter"/>
</dbReference>
<name>A0A8T2U678_CERRI</name>
<dbReference type="Proteomes" id="UP000825935">
    <property type="component" value="Chromosome 10"/>
</dbReference>